<comment type="subcellular location">
    <subcellularLocation>
        <location evidence="1">Membrane</location>
        <topology evidence="1">Multi-pass membrane protein</topology>
    </subcellularLocation>
</comment>
<evidence type="ECO:0000256" key="3">
    <source>
        <dbReference type="ARBA" id="ARBA00022989"/>
    </source>
</evidence>
<evidence type="ECO:0000313" key="8">
    <source>
        <dbReference type="Proteomes" id="UP001209318"/>
    </source>
</evidence>
<evidence type="ECO:0000256" key="2">
    <source>
        <dbReference type="ARBA" id="ARBA00022692"/>
    </source>
</evidence>
<dbReference type="Proteomes" id="UP001209318">
    <property type="component" value="Unassembled WGS sequence"/>
</dbReference>
<evidence type="ECO:0000256" key="4">
    <source>
        <dbReference type="ARBA" id="ARBA00023136"/>
    </source>
</evidence>
<keyword evidence="4 5" id="KW-0472">Membrane</keyword>
<evidence type="ECO:0000256" key="1">
    <source>
        <dbReference type="ARBA" id="ARBA00004141"/>
    </source>
</evidence>
<feature type="transmembrane region" description="Helical" evidence="5">
    <location>
        <begin position="31"/>
        <end position="49"/>
    </location>
</feature>
<feature type="transmembrane region" description="Helical" evidence="5">
    <location>
        <begin position="69"/>
        <end position="90"/>
    </location>
</feature>
<reference evidence="7" key="1">
    <citation type="submission" date="2022-10" db="EMBL/GenBank/DDBJ databases">
        <title>Description of Fervidibacillus gen. nov. in the family Fervidibacillaceae fam. nov. with two species, Fervidibacillus albus sp. nov., and Fervidibacillus halotolerans sp. nov., isolated from tidal flat sediments.</title>
        <authorList>
            <person name="Kwon K.K."/>
            <person name="Yang S.-H."/>
        </authorList>
    </citation>
    <scope>NUCLEOTIDE SEQUENCE</scope>
    <source>
        <strain evidence="7">JCM 19140</strain>
    </source>
</reference>
<protein>
    <submittedName>
        <fullName evidence="7">YIP1 family protein</fullName>
    </submittedName>
</protein>
<dbReference type="EMBL" id="JAOUSF010000001">
    <property type="protein sequence ID" value="MCU9612638.1"/>
    <property type="molecule type" value="Genomic_DNA"/>
</dbReference>
<evidence type="ECO:0000313" key="7">
    <source>
        <dbReference type="EMBL" id="MCU9612638.1"/>
    </source>
</evidence>
<evidence type="ECO:0000259" key="6">
    <source>
        <dbReference type="Pfam" id="PF04893"/>
    </source>
</evidence>
<proteinExistence type="predicted"/>
<dbReference type="Pfam" id="PF04893">
    <property type="entry name" value="Yip1"/>
    <property type="match status" value="1"/>
</dbReference>
<accession>A0AAE3IQD5</accession>
<comment type="caution">
    <text evidence="7">The sequence shown here is derived from an EMBL/GenBank/DDBJ whole genome shotgun (WGS) entry which is preliminary data.</text>
</comment>
<feature type="transmembrane region" description="Helical" evidence="5">
    <location>
        <begin position="168"/>
        <end position="201"/>
    </location>
</feature>
<organism evidence="7 8">
    <name type="scientific">Perspicuibacillus lycopersici</name>
    <dbReference type="NCBI Taxonomy" id="1325689"/>
    <lineage>
        <taxon>Bacteria</taxon>
        <taxon>Bacillati</taxon>
        <taxon>Bacillota</taxon>
        <taxon>Bacilli</taxon>
        <taxon>Bacillales</taxon>
        <taxon>Bacillaceae</taxon>
        <taxon>Perspicuibacillus</taxon>
    </lineage>
</organism>
<gene>
    <name evidence="7" type="ORF">OEV98_03545</name>
</gene>
<dbReference type="GO" id="GO:0016020">
    <property type="term" value="C:membrane"/>
    <property type="evidence" value="ECO:0007669"/>
    <property type="project" value="UniProtKB-SubCell"/>
</dbReference>
<feature type="transmembrane region" description="Helical" evidence="5">
    <location>
        <begin position="133"/>
        <end position="156"/>
    </location>
</feature>
<sequence>MSTYISTLRYSLYVIFHPFDGFWDLKREKRGSLSAALTITGILILTYVIRRQYTAFLFNTNDIKELNLILEIISVLLPFLLWCISNWCLTTLADGEGTFKDIVIATSYSLTPLVIINLPLIPLSYLFNLEEASMYYFFLTLSIIWTVGLMIFSTMITHQYTMKKTLLTIVGILIGMAVMIFIGLLFTSIIQQIIGFFYIIYKEIVFRF</sequence>
<keyword evidence="3 5" id="KW-1133">Transmembrane helix</keyword>
<dbReference type="RefSeq" id="WP_263071822.1">
    <property type="nucleotide sequence ID" value="NZ_JAOUSF010000001.1"/>
</dbReference>
<evidence type="ECO:0000256" key="5">
    <source>
        <dbReference type="SAM" id="Phobius"/>
    </source>
</evidence>
<feature type="domain" description="Yip1" evidence="6">
    <location>
        <begin position="13"/>
        <end position="181"/>
    </location>
</feature>
<keyword evidence="8" id="KW-1185">Reference proteome</keyword>
<feature type="transmembrane region" description="Helical" evidence="5">
    <location>
        <begin position="102"/>
        <end position="127"/>
    </location>
</feature>
<name>A0AAE3IQD5_9BACI</name>
<keyword evidence="2 5" id="KW-0812">Transmembrane</keyword>
<dbReference type="InterPro" id="IPR006977">
    <property type="entry name" value="Yip1_dom"/>
</dbReference>
<dbReference type="AlphaFoldDB" id="A0AAE3IQD5"/>